<reference evidence="1 2" key="1">
    <citation type="submission" date="2015-07" db="EMBL/GenBank/DDBJ databases">
        <title>The genome of Melipona quadrifasciata.</title>
        <authorList>
            <person name="Pan H."/>
            <person name="Kapheim K."/>
        </authorList>
    </citation>
    <scope>NUCLEOTIDE SEQUENCE [LARGE SCALE GENOMIC DNA]</scope>
    <source>
        <strain evidence="1">0111107301</strain>
        <tissue evidence="1">Whole body</tissue>
    </source>
</reference>
<dbReference type="EMBL" id="KQ435800">
    <property type="protein sequence ID" value="KOX73292.1"/>
    <property type="molecule type" value="Genomic_DNA"/>
</dbReference>
<gene>
    <name evidence="1" type="ORF">WN51_01149</name>
</gene>
<organism evidence="1 2">
    <name type="scientific">Melipona quadrifasciata</name>
    <dbReference type="NCBI Taxonomy" id="166423"/>
    <lineage>
        <taxon>Eukaryota</taxon>
        <taxon>Metazoa</taxon>
        <taxon>Ecdysozoa</taxon>
        <taxon>Arthropoda</taxon>
        <taxon>Hexapoda</taxon>
        <taxon>Insecta</taxon>
        <taxon>Pterygota</taxon>
        <taxon>Neoptera</taxon>
        <taxon>Endopterygota</taxon>
        <taxon>Hymenoptera</taxon>
        <taxon>Apocrita</taxon>
        <taxon>Aculeata</taxon>
        <taxon>Apoidea</taxon>
        <taxon>Anthophila</taxon>
        <taxon>Apidae</taxon>
        <taxon>Melipona</taxon>
    </lineage>
</organism>
<sequence length="65" mass="7106">MGGKGCISLKLARSTKAYTSTRILLYAANKSSGNAGKQRHTGSGNDYLYNKRNLFLAARLEVGRR</sequence>
<protein>
    <submittedName>
        <fullName evidence="1">Uncharacterized protein</fullName>
    </submittedName>
</protein>
<dbReference type="AlphaFoldDB" id="A0A0N0BFF8"/>
<evidence type="ECO:0000313" key="2">
    <source>
        <dbReference type="Proteomes" id="UP000053105"/>
    </source>
</evidence>
<name>A0A0N0BFF8_9HYME</name>
<evidence type="ECO:0000313" key="1">
    <source>
        <dbReference type="EMBL" id="KOX73292.1"/>
    </source>
</evidence>
<proteinExistence type="predicted"/>
<keyword evidence="2" id="KW-1185">Reference proteome</keyword>
<dbReference type="Proteomes" id="UP000053105">
    <property type="component" value="Unassembled WGS sequence"/>
</dbReference>
<accession>A0A0N0BFF8</accession>